<feature type="transmembrane region" description="Helical" evidence="1">
    <location>
        <begin position="136"/>
        <end position="156"/>
    </location>
</feature>
<evidence type="ECO:0000313" key="2">
    <source>
        <dbReference type="EMBL" id="UUI04592.1"/>
    </source>
</evidence>
<gene>
    <name evidence="2" type="ORF">NP439_08035</name>
</gene>
<feature type="transmembrane region" description="Helical" evidence="1">
    <location>
        <begin position="106"/>
        <end position="124"/>
    </location>
</feature>
<protein>
    <submittedName>
        <fullName evidence="2">DUF3278 domain-containing protein</fullName>
    </submittedName>
</protein>
<feature type="transmembrane region" description="Helical" evidence="1">
    <location>
        <begin position="55"/>
        <end position="73"/>
    </location>
</feature>
<evidence type="ECO:0000313" key="3">
    <source>
        <dbReference type="Proteomes" id="UP001059773"/>
    </source>
</evidence>
<dbReference type="Pfam" id="PF11683">
    <property type="entry name" value="DUF3278"/>
    <property type="match status" value="1"/>
</dbReference>
<dbReference type="Proteomes" id="UP001059773">
    <property type="component" value="Chromosome"/>
</dbReference>
<feature type="transmembrane region" description="Helical" evidence="1">
    <location>
        <begin position="28"/>
        <end position="49"/>
    </location>
</feature>
<keyword evidence="1" id="KW-0812">Transmembrane</keyword>
<name>A0ABY5JW25_9BACI</name>
<dbReference type="InterPro" id="IPR021697">
    <property type="entry name" value="DUF3278"/>
</dbReference>
<dbReference type="EMBL" id="CP101914">
    <property type="protein sequence ID" value="UUI04592.1"/>
    <property type="molecule type" value="Genomic_DNA"/>
</dbReference>
<keyword evidence="1" id="KW-0472">Membrane</keyword>
<accession>A0ABY5JW25</accession>
<keyword evidence="3" id="KW-1185">Reference proteome</keyword>
<evidence type="ECO:0000256" key="1">
    <source>
        <dbReference type="SAM" id="Phobius"/>
    </source>
</evidence>
<organism evidence="2 3">
    <name type="scientific">Oceanobacillus jeddahense</name>
    <dbReference type="NCBI Taxonomy" id="1462527"/>
    <lineage>
        <taxon>Bacteria</taxon>
        <taxon>Bacillati</taxon>
        <taxon>Bacillota</taxon>
        <taxon>Bacilli</taxon>
        <taxon>Bacillales</taxon>
        <taxon>Bacillaceae</taxon>
        <taxon>Oceanobacillus</taxon>
    </lineage>
</organism>
<reference evidence="2" key="1">
    <citation type="submission" date="2022-07" db="EMBL/GenBank/DDBJ databases">
        <title>FELIX.</title>
        <authorList>
            <person name="Wan K.H."/>
            <person name="Park S."/>
            <person name="Lawrence Q."/>
            <person name="Eichenberger J.P."/>
            <person name="Booth B.W."/>
            <person name="Piaggio A.J."/>
            <person name="Chandler J.C."/>
            <person name="Franklin A.B."/>
            <person name="Celniker S.E."/>
        </authorList>
    </citation>
    <scope>NUCLEOTIDE SEQUENCE</scope>
    <source>
        <strain evidence="2">QA-1986 374</strain>
    </source>
</reference>
<sequence>MKNKLLTSFIGAIDDRDEYQQQEIYKELAFSGILLWYLSMLIMLVSLIIDTIHNTFSFSTSALLILNMIYAVMLTSRLRKKQLDSTDCASLEEYQKKKQQLKKSSTFAGVFWGFFMLILMQYVFPYLSTGEIDAGWQHLLIWGAAGILFGTIVYRFSKSKLQIHS</sequence>
<keyword evidence="1" id="KW-1133">Transmembrane helix</keyword>
<dbReference type="RefSeq" id="WP_256709498.1">
    <property type="nucleotide sequence ID" value="NZ_CP101914.1"/>
</dbReference>
<proteinExistence type="predicted"/>